<dbReference type="STRING" id="1297742.A176_006884"/>
<name>A0A0H4XNL5_9BACT</name>
<keyword evidence="1" id="KW-1133">Transmembrane helix</keyword>
<sequence length="86" mass="8544">MALLGAGIVAGGTGAAFGLSSRGKIADAREAPFYDQFVDHHGQAQRSARTANVLFGTAAGAAVGALVTWLLLGETDAAASQEGGAR</sequence>
<keyword evidence="3" id="KW-1185">Reference proteome</keyword>
<accession>A0A0H4XNL5</accession>
<feature type="transmembrane region" description="Helical" evidence="1">
    <location>
        <begin position="52"/>
        <end position="72"/>
    </location>
</feature>
<dbReference type="PATRIC" id="fig|1297742.4.peg.6984"/>
<keyword evidence="1" id="KW-0472">Membrane</keyword>
<gene>
    <name evidence="2" type="ORF">A176_006884</name>
</gene>
<keyword evidence="1" id="KW-0812">Transmembrane</keyword>
<organism evidence="2 3">
    <name type="scientific">Pseudomyxococcus hansupus</name>
    <dbReference type="NCBI Taxonomy" id="1297742"/>
    <lineage>
        <taxon>Bacteria</taxon>
        <taxon>Pseudomonadati</taxon>
        <taxon>Myxococcota</taxon>
        <taxon>Myxococcia</taxon>
        <taxon>Myxococcales</taxon>
        <taxon>Cystobacterineae</taxon>
        <taxon>Myxococcaceae</taxon>
        <taxon>Pseudomyxococcus</taxon>
    </lineage>
</organism>
<dbReference type="KEGG" id="mym:A176_006884"/>
<dbReference type="EMBL" id="CP012109">
    <property type="protein sequence ID" value="AKQ69972.1"/>
    <property type="molecule type" value="Genomic_DNA"/>
</dbReference>
<proteinExistence type="predicted"/>
<evidence type="ECO:0000256" key="1">
    <source>
        <dbReference type="SAM" id="Phobius"/>
    </source>
</evidence>
<dbReference type="AlphaFoldDB" id="A0A0H4XNL5"/>
<protein>
    <submittedName>
        <fullName evidence="2">TPR domain protein</fullName>
    </submittedName>
</protein>
<evidence type="ECO:0000313" key="3">
    <source>
        <dbReference type="Proteomes" id="UP000009026"/>
    </source>
</evidence>
<reference evidence="2 3" key="1">
    <citation type="journal article" date="2016" name="PLoS ONE">
        <title>Complete Genome Sequence and Comparative Genomics of a Novel Myxobacterium Myxococcus hansupus.</title>
        <authorList>
            <person name="Sharma G."/>
            <person name="Narwani T."/>
            <person name="Subramanian S."/>
        </authorList>
    </citation>
    <scope>NUCLEOTIDE SEQUENCE [LARGE SCALE GENOMIC DNA]</scope>
    <source>
        <strain evidence="3">mixupus</strain>
    </source>
</reference>
<dbReference type="Proteomes" id="UP000009026">
    <property type="component" value="Chromosome"/>
</dbReference>
<evidence type="ECO:0000313" key="2">
    <source>
        <dbReference type="EMBL" id="AKQ69972.1"/>
    </source>
</evidence>
<dbReference type="eggNOG" id="COG0457">
    <property type="taxonomic scope" value="Bacteria"/>
</dbReference>